<dbReference type="InterPro" id="IPR052715">
    <property type="entry name" value="RAYT_transposase"/>
</dbReference>
<dbReference type="Gene3D" id="3.30.70.1290">
    <property type="entry name" value="Transposase IS200-like"/>
    <property type="match status" value="1"/>
</dbReference>
<organism evidence="2 3">
    <name type="scientific">Oceanimonas doudoroffii</name>
    <dbReference type="NCBI Taxonomy" id="84158"/>
    <lineage>
        <taxon>Bacteria</taxon>
        <taxon>Pseudomonadati</taxon>
        <taxon>Pseudomonadota</taxon>
        <taxon>Gammaproteobacteria</taxon>
        <taxon>Aeromonadales</taxon>
        <taxon>Aeromonadaceae</taxon>
        <taxon>Oceanimonas</taxon>
    </lineage>
</organism>
<evidence type="ECO:0000313" key="2">
    <source>
        <dbReference type="EMBL" id="OXY82593.1"/>
    </source>
</evidence>
<dbReference type="RefSeq" id="WP_094199372.1">
    <property type="nucleotide sequence ID" value="NZ_NBIM01000001.1"/>
</dbReference>
<dbReference type="PANTHER" id="PTHR36966">
    <property type="entry name" value="REP-ASSOCIATED TYROSINE TRANSPOSASE"/>
    <property type="match status" value="1"/>
</dbReference>
<dbReference type="EMBL" id="NBIM01000001">
    <property type="protein sequence ID" value="OXY82593.1"/>
    <property type="molecule type" value="Genomic_DNA"/>
</dbReference>
<dbReference type="GO" id="GO:0006313">
    <property type="term" value="P:DNA transposition"/>
    <property type="evidence" value="ECO:0007669"/>
    <property type="project" value="InterPro"/>
</dbReference>
<gene>
    <name evidence="2" type="ORF">B6S08_03475</name>
</gene>
<protein>
    <submittedName>
        <fullName evidence="2">Transposase</fullName>
    </submittedName>
</protein>
<dbReference type="NCBIfam" id="NF047646">
    <property type="entry name" value="REP_Tyr_transpos"/>
    <property type="match status" value="1"/>
</dbReference>
<proteinExistence type="predicted"/>
<reference evidence="2 3" key="1">
    <citation type="submission" date="2017-08" db="EMBL/GenBank/DDBJ databases">
        <title>A Genome Sequence of Oceanimonas doudoroffii ATCC 27123T.</title>
        <authorList>
            <person name="Brennan M.A."/>
            <person name="Maclea K.S."/>
            <person name="Mcclelland W.D."/>
            <person name="Trachtenberg A.M."/>
        </authorList>
    </citation>
    <scope>NUCLEOTIDE SEQUENCE [LARGE SCALE GENOMIC DNA]</scope>
    <source>
        <strain evidence="2 3">ATCC 27123</strain>
    </source>
</reference>
<dbReference type="SUPFAM" id="SSF143422">
    <property type="entry name" value="Transposase IS200-like"/>
    <property type="match status" value="1"/>
</dbReference>
<sequence>MQYRRMWRQGGTFFFTVTLADRRRALLTEHITLLREAFRRVKRRHPFELDAIVVLPEHLHALMTLPKGDTDYAKRWHLIKSGFSRRLPATEWRSDSRQRRRERGIWQRRYWEHLIRDERDFRHHMDYIHYNPVKHGYVNAVKDWPYSSFHRYVRAGLLPEDWAGLSAEQATRQYGE</sequence>
<feature type="domain" description="Transposase IS200-like" evidence="1">
    <location>
        <begin position="8"/>
        <end position="131"/>
    </location>
</feature>
<comment type="caution">
    <text evidence="2">The sequence shown here is derived from an EMBL/GenBank/DDBJ whole genome shotgun (WGS) entry which is preliminary data.</text>
</comment>
<dbReference type="OrthoDB" id="9794403at2"/>
<dbReference type="Proteomes" id="UP000242757">
    <property type="component" value="Unassembled WGS sequence"/>
</dbReference>
<name>A0A233RGT2_9GAMM</name>
<evidence type="ECO:0000259" key="1">
    <source>
        <dbReference type="SMART" id="SM01321"/>
    </source>
</evidence>
<evidence type="ECO:0000313" key="3">
    <source>
        <dbReference type="Proteomes" id="UP000242757"/>
    </source>
</evidence>
<dbReference type="Pfam" id="PF01797">
    <property type="entry name" value="Y1_Tnp"/>
    <property type="match status" value="1"/>
</dbReference>
<dbReference type="PANTHER" id="PTHR36966:SF1">
    <property type="entry name" value="REP-ASSOCIATED TYROSINE TRANSPOSASE"/>
    <property type="match status" value="1"/>
</dbReference>
<dbReference type="GO" id="GO:0043565">
    <property type="term" value="F:sequence-specific DNA binding"/>
    <property type="evidence" value="ECO:0007669"/>
    <property type="project" value="TreeGrafter"/>
</dbReference>
<dbReference type="AlphaFoldDB" id="A0A233RGT2"/>
<keyword evidence="3" id="KW-1185">Reference proteome</keyword>
<dbReference type="InterPro" id="IPR002686">
    <property type="entry name" value="Transposase_17"/>
</dbReference>
<dbReference type="GO" id="GO:0004803">
    <property type="term" value="F:transposase activity"/>
    <property type="evidence" value="ECO:0007669"/>
    <property type="project" value="InterPro"/>
</dbReference>
<dbReference type="InterPro" id="IPR036515">
    <property type="entry name" value="Transposase_17_sf"/>
</dbReference>
<accession>A0A233RGT2</accession>
<dbReference type="SMART" id="SM01321">
    <property type="entry name" value="Y1_Tnp"/>
    <property type="match status" value="1"/>
</dbReference>